<feature type="compositionally biased region" description="Basic and acidic residues" evidence="15">
    <location>
        <begin position="661"/>
        <end position="681"/>
    </location>
</feature>
<evidence type="ECO:0000256" key="15">
    <source>
        <dbReference type="SAM" id="MobiDB-lite"/>
    </source>
</evidence>
<dbReference type="PROSITE" id="PS50011">
    <property type="entry name" value="PROTEIN_KINASE_DOM"/>
    <property type="match status" value="1"/>
</dbReference>
<dbReference type="InterPro" id="IPR000719">
    <property type="entry name" value="Prot_kinase_dom"/>
</dbReference>
<sequence length="688" mass="75211">MEEEQRNIGKERNGKERKRGGIEICEQLGGKKNAEIGIGLDHHHHLPGFLNKQNYMKPSLFSAVLLFLALIVVNRTVADIDSDKKALLDFISVVPHGRKVNWDPTTSVCKTWVGIICGLNDSNVNAVRLPGVGLYGPIPENTLGKLDALTTLSLRSNRLDGTLPSDLLSLPSLRYVFLQNNNFSGSIPSSLSPRLTFLDLSFNSLTGEIPDTFQNLTRLTRLNLQNNSLTGSIPDLNLPGLQLLNLSYNHLNGSIPTSLKKFSASSFTGDLMLCGPPLEQCVPLSPSPSPTYSPPEPTAPTKPEKSSKKKLSIGAIIAIAVGGFAVLFLLVLIIVLCCLKKKDSGGSGVAKPKSGRGEPPKEDFGSGVQEAEKNKLVFFEGSSYNFDLEDLLRASAEVLGKGSYGTTYKAILEEGTTVVVKRLKEVVVGKKEFEQQMENVGRVSQHQNVVPLRAYYYSKDEKLLVYDYITAGSFSSLLHGSRESGQNPPDWETRLKISLGCARGIAHIHSAAGGKFVHGNIKSSNVLLSQDLSGCISDFGLAPLMNFPTVPSRSIGYRAPEVIETRKFSQKSDTYSFGVILLEMLTGKAPVQSPGHDDIADLPRWVQSVVREEWTAEVFDVELMKYQNIEEELVQMLQIAMACVAKVPDMRPTMGEVAKMIEEIRPTDSESRPSPKDDKSKGPVTETP</sequence>
<feature type="domain" description="Protein kinase" evidence="17">
    <location>
        <begin position="393"/>
        <end position="664"/>
    </location>
</feature>
<dbReference type="Gene3D" id="3.30.200.20">
    <property type="entry name" value="Phosphorylase Kinase, domain 1"/>
    <property type="match status" value="1"/>
</dbReference>
<dbReference type="SUPFAM" id="SSF52058">
    <property type="entry name" value="L domain-like"/>
    <property type="match status" value="1"/>
</dbReference>
<reference evidence="18" key="1">
    <citation type="submission" date="2023-07" db="EMBL/GenBank/DDBJ databases">
        <title>draft genome sequence of fig (Ficus carica).</title>
        <authorList>
            <person name="Takahashi T."/>
            <person name="Nishimura K."/>
        </authorList>
    </citation>
    <scope>NUCLEOTIDE SEQUENCE</scope>
</reference>
<evidence type="ECO:0000256" key="6">
    <source>
        <dbReference type="ARBA" id="ARBA00022729"/>
    </source>
</evidence>
<comment type="subcellular location">
    <subcellularLocation>
        <location evidence="2">Membrane</location>
    </subcellularLocation>
    <subcellularLocation>
        <location evidence="1">Secreted</location>
        <location evidence="1">Cell wall</location>
    </subcellularLocation>
</comment>
<evidence type="ECO:0000259" key="17">
    <source>
        <dbReference type="PROSITE" id="PS50011"/>
    </source>
</evidence>
<evidence type="ECO:0000256" key="9">
    <source>
        <dbReference type="ARBA" id="ARBA00022840"/>
    </source>
</evidence>
<name>A0AA88CZA4_FICCA</name>
<evidence type="ECO:0000256" key="16">
    <source>
        <dbReference type="SAM" id="Phobius"/>
    </source>
</evidence>
<dbReference type="FunFam" id="1.10.510.10:FF:000095">
    <property type="entry name" value="protein STRUBBELIG-RECEPTOR FAMILY 8"/>
    <property type="match status" value="1"/>
</dbReference>
<evidence type="ECO:0000256" key="13">
    <source>
        <dbReference type="ARBA" id="ARBA00038043"/>
    </source>
</evidence>
<dbReference type="Gene3D" id="1.10.510.10">
    <property type="entry name" value="Transferase(Phosphotransferase) domain 1"/>
    <property type="match status" value="1"/>
</dbReference>
<feature type="compositionally biased region" description="Pro residues" evidence="15">
    <location>
        <begin position="285"/>
        <end position="300"/>
    </location>
</feature>
<dbReference type="FunFam" id="3.80.10.10:FF:000400">
    <property type="entry name" value="Nuclear pore complex protein NUP107"/>
    <property type="match status" value="1"/>
</dbReference>
<dbReference type="InterPro" id="IPR001245">
    <property type="entry name" value="Ser-Thr/Tyr_kinase_cat_dom"/>
</dbReference>
<dbReference type="PANTHER" id="PTHR48010">
    <property type="entry name" value="OS05G0588300 PROTEIN"/>
    <property type="match status" value="1"/>
</dbReference>
<keyword evidence="3" id="KW-0134">Cell wall</keyword>
<evidence type="ECO:0000256" key="14">
    <source>
        <dbReference type="PROSITE-ProRule" id="PRU10141"/>
    </source>
</evidence>
<evidence type="ECO:0000256" key="5">
    <source>
        <dbReference type="ARBA" id="ARBA00022692"/>
    </source>
</evidence>
<keyword evidence="10 16" id="KW-1133">Transmembrane helix</keyword>
<dbReference type="Proteomes" id="UP001187192">
    <property type="component" value="Unassembled WGS sequence"/>
</dbReference>
<dbReference type="InterPro" id="IPR017441">
    <property type="entry name" value="Protein_kinase_ATP_BS"/>
</dbReference>
<feature type="region of interest" description="Disordered" evidence="15">
    <location>
        <begin position="661"/>
        <end position="688"/>
    </location>
</feature>
<dbReference type="Gene3D" id="3.80.10.10">
    <property type="entry name" value="Ribonuclease Inhibitor"/>
    <property type="match status" value="2"/>
</dbReference>
<keyword evidence="19" id="KW-1185">Reference proteome</keyword>
<comment type="similarity">
    <text evidence="13">Belongs to the polygalacturonase-inhibiting protein family.</text>
</comment>
<dbReference type="FunFam" id="3.30.200.20:FF:000307">
    <property type="entry name" value="pollen receptor-like kinase 1"/>
    <property type="match status" value="1"/>
</dbReference>
<keyword evidence="8 14" id="KW-0547">Nucleotide-binding</keyword>
<evidence type="ECO:0000256" key="8">
    <source>
        <dbReference type="ARBA" id="ARBA00022741"/>
    </source>
</evidence>
<protein>
    <recommendedName>
        <fullName evidence="17">Protein kinase domain-containing protein</fullName>
    </recommendedName>
</protein>
<keyword evidence="5 16" id="KW-0812">Transmembrane</keyword>
<evidence type="ECO:0000256" key="4">
    <source>
        <dbReference type="ARBA" id="ARBA00022614"/>
    </source>
</evidence>
<evidence type="ECO:0000256" key="7">
    <source>
        <dbReference type="ARBA" id="ARBA00022737"/>
    </source>
</evidence>
<keyword evidence="3" id="KW-0964">Secreted</keyword>
<evidence type="ECO:0000256" key="11">
    <source>
        <dbReference type="ARBA" id="ARBA00023136"/>
    </source>
</evidence>
<organism evidence="18 19">
    <name type="scientific">Ficus carica</name>
    <name type="common">Common fig</name>
    <dbReference type="NCBI Taxonomy" id="3494"/>
    <lineage>
        <taxon>Eukaryota</taxon>
        <taxon>Viridiplantae</taxon>
        <taxon>Streptophyta</taxon>
        <taxon>Embryophyta</taxon>
        <taxon>Tracheophyta</taxon>
        <taxon>Spermatophyta</taxon>
        <taxon>Magnoliopsida</taxon>
        <taxon>eudicotyledons</taxon>
        <taxon>Gunneridae</taxon>
        <taxon>Pentapetalae</taxon>
        <taxon>rosids</taxon>
        <taxon>fabids</taxon>
        <taxon>Rosales</taxon>
        <taxon>Moraceae</taxon>
        <taxon>Ficeae</taxon>
        <taxon>Ficus</taxon>
    </lineage>
</organism>
<keyword evidence="9 14" id="KW-0067">ATP-binding</keyword>
<evidence type="ECO:0000256" key="12">
    <source>
        <dbReference type="ARBA" id="ARBA00023180"/>
    </source>
</evidence>
<evidence type="ECO:0000256" key="3">
    <source>
        <dbReference type="ARBA" id="ARBA00022512"/>
    </source>
</evidence>
<dbReference type="PROSITE" id="PS00107">
    <property type="entry name" value="PROTEIN_KINASE_ATP"/>
    <property type="match status" value="1"/>
</dbReference>
<feature type="transmembrane region" description="Helical" evidence="16">
    <location>
        <begin position="311"/>
        <end position="336"/>
    </location>
</feature>
<dbReference type="InterPro" id="IPR013210">
    <property type="entry name" value="LRR_N_plant-typ"/>
</dbReference>
<dbReference type="EMBL" id="BTGU01000011">
    <property type="protein sequence ID" value="GMN40613.1"/>
    <property type="molecule type" value="Genomic_DNA"/>
</dbReference>
<keyword evidence="6" id="KW-0732">Signal</keyword>
<dbReference type="GO" id="GO:0004672">
    <property type="term" value="F:protein kinase activity"/>
    <property type="evidence" value="ECO:0007669"/>
    <property type="project" value="InterPro"/>
</dbReference>
<dbReference type="PANTHER" id="PTHR48010:SF64">
    <property type="entry name" value="PROTEIN KINASE DOMAIN-CONTAINING PROTEIN"/>
    <property type="match status" value="1"/>
</dbReference>
<feature type="transmembrane region" description="Helical" evidence="16">
    <location>
        <begin position="59"/>
        <end position="78"/>
    </location>
</feature>
<feature type="compositionally biased region" description="Basic and acidic residues" evidence="15">
    <location>
        <begin position="355"/>
        <end position="367"/>
    </location>
</feature>
<evidence type="ECO:0000313" key="18">
    <source>
        <dbReference type="EMBL" id="GMN40613.1"/>
    </source>
</evidence>
<proteinExistence type="inferred from homology"/>
<feature type="region of interest" description="Disordered" evidence="15">
    <location>
        <begin position="284"/>
        <end position="306"/>
    </location>
</feature>
<dbReference type="Pfam" id="PF07714">
    <property type="entry name" value="PK_Tyr_Ser-Thr"/>
    <property type="match status" value="1"/>
</dbReference>
<keyword evidence="4" id="KW-0433">Leucine-rich repeat</keyword>
<evidence type="ECO:0000256" key="2">
    <source>
        <dbReference type="ARBA" id="ARBA00004370"/>
    </source>
</evidence>
<feature type="region of interest" description="Disordered" evidence="15">
    <location>
        <begin position="343"/>
        <end position="367"/>
    </location>
</feature>
<dbReference type="InterPro" id="IPR050994">
    <property type="entry name" value="At_inactive_RLKs"/>
</dbReference>
<evidence type="ECO:0000256" key="10">
    <source>
        <dbReference type="ARBA" id="ARBA00022989"/>
    </source>
</evidence>
<feature type="binding site" evidence="14">
    <location>
        <position position="430"/>
    </location>
    <ligand>
        <name>ATP</name>
        <dbReference type="ChEBI" id="CHEBI:30616"/>
    </ligand>
</feature>
<dbReference type="CDD" id="cd14066">
    <property type="entry name" value="STKc_IRAK"/>
    <property type="match status" value="1"/>
</dbReference>
<dbReference type="GO" id="GO:0005524">
    <property type="term" value="F:ATP binding"/>
    <property type="evidence" value="ECO:0007669"/>
    <property type="project" value="UniProtKB-UniRule"/>
</dbReference>
<keyword evidence="11 16" id="KW-0472">Membrane</keyword>
<dbReference type="InterPro" id="IPR032675">
    <property type="entry name" value="LRR_dom_sf"/>
</dbReference>
<keyword evidence="7" id="KW-0677">Repeat</keyword>
<evidence type="ECO:0000256" key="1">
    <source>
        <dbReference type="ARBA" id="ARBA00004191"/>
    </source>
</evidence>
<accession>A0AA88CZA4</accession>
<keyword evidence="12" id="KW-0325">Glycoprotein</keyword>
<comment type="caution">
    <text evidence="18">The sequence shown here is derived from an EMBL/GenBank/DDBJ whole genome shotgun (WGS) entry which is preliminary data.</text>
</comment>
<dbReference type="Pfam" id="PF00560">
    <property type="entry name" value="LRR_1"/>
    <property type="match status" value="2"/>
</dbReference>
<dbReference type="SUPFAM" id="SSF56112">
    <property type="entry name" value="Protein kinase-like (PK-like)"/>
    <property type="match status" value="1"/>
</dbReference>
<gene>
    <name evidence="18" type="ORF">TIFTF001_009833</name>
</gene>
<dbReference type="GO" id="GO:0016020">
    <property type="term" value="C:membrane"/>
    <property type="evidence" value="ECO:0007669"/>
    <property type="project" value="UniProtKB-SubCell"/>
</dbReference>
<evidence type="ECO:0000313" key="19">
    <source>
        <dbReference type="Proteomes" id="UP001187192"/>
    </source>
</evidence>
<dbReference type="Pfam" id="PF08263">
    <property type="entry name" value="LRRNT_2"/>
    <property type="match status" value="1"/>
</dbReference>
<dbReference type="PRINTS" id="PR00019">
    <property type="entry name" value="LEURICHRPT"/>
</dbReference>
<dbReference type="InterPro" id="IPR001611">
    <property type="entry name" value="Leu-rich_rpt"/>
</dbReference>
<dbReference type="Pfam" id="PF13855">
    <property type="entry name" value="LRR_8"/>
    <property type="match status" value="1"/>
</dbReference>
<dbReference type="InterPro" id="IPR011009">
    <property type="entry name" value="Kinase-like_dom_sf"/>
</dbReference>
<dbReference type="AlphaFoldDB" id="A0AA88CZA4"/>